<dbReference type="Proteomes" id="UP001232493">
    <property type="component" value="Chromosome"/>
</dbReference>
<name>A0ABY8PQC6_9BACT</name>
<feature type="domain" description="Activator of Hsp90 ATPase homologue 1/2-like C-terminal" evidence="2">
    <location>
        <begin position="14"/>
        <end position="133"/>
    </location>
</feature>
<comment type="similarity">
    <text evidence="1">Belongs to the AHA1 family.</text>
</comment>
<dbReference type="CDD" id="cd07814">
    <property type="entry name" value="SRPBCC_CalC_Aha1-like"/>
    <property type="match status" value="1"/>
</dbReference>
<evidence type="ECO:0000313" key="3">
    <source>
        <dbReference type="EMBL" id="WGS64830.1"/>
    </source>
</evidence>
<dbReference type="Pfam" id="PF08327">
    <property type="entry name" value="AHSA1"/>
    <property type="match status" value="1"/>
</dbReference>
<accession>A0ABY8PQC6</accession>
<dbReference type="InterPro" id="IPR023393">
    <property type="entry name" value="START-like_dom_sf"/>
</dbReference>
<sequence>MLDTPPIEVMEFFKAPIEKVWETFVNKNGWDPWFTDGMKMELIPNGKIYFRWERLTLGEVVKDTGYIVDIIDKKKISFWWYEYENGYRSKVDIEFTKGDEGTWIKILDYTQIFDINELSIKYGCAVGWGQMITLAKTYIEKGIIII</sequence>
<proteinExistence type="inferred from homology"/>
<evidence type="ECO:0000256" key="1">
    <source>
        <dbReference type="ARBA" id="ARBA00006817"/>
    </source>
</evidence>
<dbReference type="SUPFAM" id="SSF55961">
    <property type="entry name" value="Bet v1-like"/>
    <property type="match status" value="1"/>
</dbReference>
<evidence type="ECO:0000313" key="4">
    <source>
        <dbReference type="Proteomes" id="UP001232493"/>
    </source>
</evidence>
<dbReference type="InterPro" id="IPR013538">
    <property type="entry name" value="ASHA1/2-like_C"/>
</dbReference>
<dbReference type="EMBL" id="CP069362">
    <property type="protein sequence ID" value="WGS64830.1"/>
    <property type="molecule type" value="Genomic_DNA"/>
</dbReference>
<dbReference type="RefSeq" id="WP_280998781.1">
    <property type="nucleotide sequence ID" value="NZ_CP069362.1"/>
</dbReference>
<reference evidence="3 4" key="1">
    <citation type="submission" date="2021-02" db="EMBL/GenBank/DDBJ databases">
        <title>Characterization of Marinitoga sp. nov. str. BP5-C20A.</title>
        <authorList>
            <person name="Erauso G."/>
            <person name="Postec A."/>
        </authorList>
    </citation>
    <scope>NUCLEOTIDE SEQUENCE [LARGE SCALE GENOMIC DNA]</scope>
    <source>
        <strain evidence="3 4">BP5-C20A</strain>
    </source>
</reference>
<protein>
    <submittedName>
        <fullName evidence="3">SRPBCC domain-containing protein</fullName>
    </submittedName>
</protein>
<organism evidence="3 4">
    <name type="scientific">Marinitoga aeolica</name>
    <dbReference type="NCBI Taxonomy" id="2809031"/>
    <lineage>
        <taxon>Bacteria</taxon>
        <taxon>Thermotogati</taxon>
        <taxon>Thermotogota</taxon>
        <taxon>Thermotogae</taxon>
        <taxon>Petrotogales</taxon>
        <taxon>Petrotogaceae</taxon>
        <taxon>Marinitoga</taxon>
    </lineage>
</organism>
<gene>
    <name evidence="3" type="ORF">JRV97_10815</name>
</gene>
<dbReference type="Gene3D" id="3.30.530.20">
    <property type="match status" value="1"/>
</dbReference>
<evidence type="ECO:0000259" key="2">
    <source>
        <dbReference type="Pfam" id="PF08327"/>
    </source>
</evidence>
<keyword evidence="4" id="KW-1185">Reference proteome</keyword>